<accession>A0A6J4I1V0</accession>
<reference evidence="1" key="1">
    <citation type="submission" date="2020-02" db="EMBL/GenBank/DDBJ databases">
        <authorList>
            <person name="Meier V. D."/>
        </authorList>
    </citation>
    <scope>NUCLEOTIDE SEQUENCE</scope>
    <source>
        <strain evidence="1">AVDCRST_MAG20</strain>
    </source>
</reference>
<dbReference type="SUPFAM" id="SSF54909">
    <property type="entry name" value="Dimeric alpha+beta barrel"/>
    <property type="match status" value="1"/>
</dbReference>
<evidence type="ECO:0000313" key="1">
    <source>
        <dbReference type="EMBL" id="CAA9237720.1"/>
    </source>
</evidence>
<name>A0A6J4I1V0_9ACTN</name>
<gene>
    <name evidence="1" type="ORF">AVDCRST_MAG20-1568</name>
</gene>
<sequence>MIELTTFRPAAGTSEAELLEADRLVQTRFAPHQRGFLRRTTARAADGGWLVVVLWASQDEAEAAAGRAATDAHACAFVALADPATLEVRRYTELD</sequence>
<dbReference type="InterPro" id="IPR011008">
    <property type="entry name" value="Dimeric_a/b-barrel"/>
</dbReference>
<dbReference type="AlphaFoldDB" id="A0A6J4I1V0"/>
<evidence type="ECO:0008006" key="2">
    <source>
        <dbReference type="Google" id="ProtNLM"/>
    </source>
</evidence>
<protein>
    <recommendedName>
        <fullName evidence="2">ABM domain-containing protein</fullName>
    </recommendedName>
</protein>
<proteinExistence type="predicted"/>
<organism evidence="1">
    <name type="scientific">uncultured Acidimicrobiales bacterium</name>
    <dbReference type="NCBI Taxonomy" id="310071"/>
    <lineage>
        <taxon>Bacteria</taxon>
        <taxon>Bacillati</taxon>
        <taxon>Actinomycetota</taxon>
        <taxon>Acidimicrobiia</taxon>
        <taxon>Acidimicrobiales</taxon>
        <taxon>environmental samples</taxon>
    </lineage>
</organism>
<dbReference type="EMBL" id="CADCSY010000069">
    <property type="protein sequence ID" value="CAA9237720.1"/>
    <property type="molecule type" value="Genomic_DNA"/>
</dbReference>